<name>A0A6J5NYB0_9CAUD</name>
<dbReference type="EMBL" id="LR796736">
    <property type="protein sequence ID" value="CAB4162696.1"/>
    <property type="molecule type" value="Genomic_DNA"/>
</dbReference>
<feature type="compositionally biased region" description="Acidic residues" evidence="1">
    <location>
        <begin position="194"/>
        <end position="204"/>
    </location>
</feature>
<evidence type="ECO:0000256" key="1">
    <source>
        <dbReference type="SAM" id="MobiDB-lite"/>
    </source>
</evidence>
<proteinExistence type="predicted"/>
<protein>
    <submittedName>
        <fullName evidence="2">Uncharacterized protein</fullName>
    </submittedName>
</protein>
<organism evidence="2">
    <name type="scientific">uncultured Caudovirales phage</name>
    <dbReference type="NCBI Taxonomy" id="2100421"/>
    <lineage>
        <taxon>Viruses</taxon>
        <taxon>Duplodnaviria</taxon>
        <taxon>Heunggongvirae</taxon>
        <taxon>Uroviricota</taxon>
        <taxon>Caudoviricetes</taxon>
        <taxon>Peduoviridae</taxon>
        <taxon>Maltschvirus</taxon>
        <taxon>Maltschvirus maltsch</taxon>
    </lineage>
</organism>
<accession>A0A6J5NYB0</accession>
<reference evidence="2" key="1">
    <citation type="submission" date="2020-04" db="EMBL/GenBank/DDBJ databases">
        <authorList>
            <person name="Chiriac C."/>
            <person name="Salcher M."/>
            <person name="Ghai R."/>
            <person name="Kavagutti S V."/>
        </authorList>
    </citation>
    <scope>NUCLEOTIDE SEQUENCE</scope>
</reference>
<evidence type="ECO:0000313" key="2">
    <source>
        <dbReference type="EMBL" id="CAB4162696.1"/>
    </source>
</evidence>
<feature type="region of interest" description="Disordered" evidence="1">
    <location>
        <begin position="194"/>
        <end position="213"/>
    </location>
</feature>
<sequence length="244" mass="28211">MCQKYASHIPTAFDQHIELEGRETWLVVPVSITRDTPAADTSNFYTALDMLGGESDTVEVHRFGHWGPGWYEIILVNPDSPHAKAVEDIARSLEDYPLLDEEDYSRREYEDALDSWDNYGASDYRDTLESELNTLLEEYQEADPPERQAFCPSSTMPTEVCQCEHCFTWEGEIERIERTMEMLDDLTPESLWSEVEDDSPEYESDGGGISFRPMRRREVGNDWDIVERIESAYEKQQSAKNEVK</sequence>
<gene>
    <name evidence="2" type="ORF">UFOVP785_90</name>
</gene>